<dbReference type="InterPro" id="IPR003663">
    <property type="entry name" value="Sugar/inositol_transpt"/>
</dbReference>
<reference evidence="10 11" key="1">
    <citation type="submission" date="2024-01" db="EMBL/GenBank/DDBJ databases">
        <authorList>
            <person name="Allen C."/>
            <person name="Tagirdzhanova G."/>
        </authorList>
    </citation>
    <scope>NUCLEOTIDE SEQUENCE [LARGE SCALE GENOMIC DNA]</scope>
</reference>
<evidence type="ECO:0000256" key="7">
    <source>
        <dbReference type="RuleBase" id="RU003346"/>
    </source>
</evidence>
<keyword evidence="6 8" id="KW-0472">Membrane</keyword>
<protein>
    <recommendedName>
        <fullName evidence="9">Major facilitator superfamily (MFS) profile domain-containing protein</fullName>
    </recommendedName>
</protein>
<dbReference type="InterPro" id="IPR005828">
    <property type="entry name" value="MFS_sugar_transport-like"/>
</dbReference>
<dbReference type="InterPro" id="IPR036259">
    <property type="entry name" value="MFS_trans_sf"/>
</dbReference>
<feature type="transmembrane region" description="Helical" evidence="8">
    <location>
        <begin position="367"/>
        <end position="385"/>
    </location>
</feature>
<evidence type="ECO:0000256" key="6">
    <source>
        <dbReference type="ARBA" id="ARBA00023136"/>
    </source>
</evidence>
<feature type="transmembrane region" description="Helical" evidence="8">
    <location>
        <begin position="298"/>
        <end position="319"/>
    </location>
</feature>
<feature type="transmembrane region" description="Helical" evidence="8">
    <location>
        <begin position="41"/>
        <end position="65"/>
    </location>
</feature>
<keyword evidence="3 7" id="KW-0813">Transport</keyword>
<evidence type="ECO:0000256" key="2">
    <source>
        <dbReference type="ARBA" id="ARBA00010992"/>
    </source>
</evidence>
<dbReference type="InterPro" id="IPR005829">
    <property type="entry name" value="Sugar_transporter_CS"/>
</dbReference>
<dbReference type="Proteomes" id="UP001642406">
    <property type="component" value="Unassembled WGS sequence"/>
</dbReference>
<feature type="domain" description="Major facilitator superfamily (MFS) profile" evidence="9">
    <location>
        <begin position="47"/>
        <end position="486"/>
    </location>
</feature>
<dbReference type="PANTHER" id="PTHR48022">
    <property type="entry name" value="PLASTIDIC GLUCOSE TRANSPORTER 4"/>
    <property type="match status" value="1"/>
</dbReference>
<comment type="caution">
    <text evidence="10">The sequence shown here is derived from an EMBL/GenBank/DDBJ whole genome shotgun (WGS) entry which is preliminary data.</text>
</comment>
<comment type="subcellular location">
    <subcellularLocation>
        <location evidence="1">Membrane</location>
        <topology evidence="1">Multi-pass membrane protein</topology>
    </subcellularLocation>
</comment>
<feature type="transmembrane region" description="Helical" evidence="8">
    <location>
        <begin position="397"/>
        <end position="422"/>
    </location>
</feature>
<keyword evidence="5 8" id="KW-1133">Transmembrane helix</keyword>
<keyword evidence="11" id="KW-1185">Reference proteome</keyword>
<name>A0ABP0ARZ7_9PEZI</name>
<evidence type="ECO:0000256" key="1">
    <source>
        <dbReference type="ARBA" id="ARBA00004141"/>
    </source>
</evidence>
<evidence type="ECO:0000259" key="9">
    <source>
        <dbReference type="PROSITE" id="PS50850"/>
    </source>
</evidence>
<dbReference type="PANTHER" id="PTHR48022:SF24">
    <property type="entry name" value="HEXOSE TRANSPORTER PROTEIN (AFU_ORTHOLOGUE AFUA_8G04480)"/>
    <property type="match status" value="1"/>
</dbReference>
<accession>A0ABP0ARZ7</accession>
<organism evidence="10 11">
    <name type="scientific">Sporothrix bragantina</name>
    <dbReference type="NCBI Taxonomy" id="671064"/>
    <lineage>
        <taxon>Eukaryota</taxon>
        <taxon>Fungi</taxon>
        <taxon>Dikarya</taxon>
        <taxon>Ascomycota</taxon>
        <taxon>Pezizomycotina</taxon>
        <taxon>Sordariomycetes</taxon>
        <taxon>Sordariomycetidae</taxon>
        <taxon>Ophiostomatales</taxon>
        <taxon>Ophiostomataceae</taxon>
        <taxon>Sporothrix</taxon>
    </lineage>
</organism>
<evidence type="ECO:0000256" key="4">
    <source>
        <dbReference type="ARBA" id="ARBA00022692"/>
    </source>
</evidence>
<feature type="transmembrane region" description="Helical" evidence="8">
    <location>
        <begin position="434"/>
        <end position="451"/>
    </location>
</feature>
<dbReference type="InterPro" id="IPR020846">
    <property type="entry name" value="MFS_dom"/>
</dbReference>
<dbReference type="PROSITE" id="PS00217">
    <property type="entry name" value="SUGAR_TRANSPORT_2"/>
    <property type="match status" value="1"/>
</dbReference>
<dbReference type="PROSITE" id="PS50850">
    <property type="entry name" value="MFS"/>
    <property type="match status" value="1"/>
</dbReference>
<dbReference type="Pfam" id="PF00083">
    <property type="entry name" value="Sugar_tr"/>
    <property type="match status" value="1"/>
</dbReference>
<dbReference type="SUPFAM" id="SSF103473">
    <property type="entry name" value="MFS general substrate transporter"/>
    <property type="match status" value="1"/>
</dbReference>
<feature type="transmembrane region" description="Helical" evidence="8">
    <location>
        <begin position="140"/>
        <end position="162"/>
    </location>
</feature>
<feature type="transmembrane region" description="Helical" evidence="8">
    <location>
        <begin position="85"/>
        <end position="104"/>
    </location>
</feature>
<sequence length="543" mass="60306">MAEPESKTVLARMAELDEFDGLTLADVTPPLKKWWFQYPHLLKLNLLLLSGFLAQFTCGFDGSMINGMQSLPSWVAFFGNPQGAALGQLVNAINFGVIASVLVSSQLCEWFGRRRPISLGTFLVVFGSALQGGAQTYGMFFAGRFVIGLGTGITAVAAPQIMMECAYPLHRGKIVSLYMTQWVVGYLVAAWMTYGTFQMDSVWSWRLPSLVQAAPALLQFVLSWFVPESPRWLVYKDRVDEAVRVLARYHTPDNDPTARLVRFEMLEIQTTLEAEKLQRASSWKEFFATKGTRKRLSILLFIGYAVQISGLGLTGYYLTKILESIGIMDAKTQLLINACHSLFQLACSVTFALLIDRVGRRGLMTSGFTTMLVVFVVWTICSALNQERDFADKSLAIAVVAMVFLFQVGYQQLAVVSVPYVVETSLFSLRAKTAMIFQFCGYSASLYNGYVNPIALENIGWRYYIFAVAILAVETVFAWWFLPETKGKGLEEIGEAFEDGELVTGTQAIHQQRTAYHDKATAMPLSMAKSNAGAEVVHGEAKL</sequence>
<dbReference type="Gene3D" id="1.20.1250.20">
    <property type="entry name" value="MFS general substrate transporter like domains"/>
    <property type="match status" value="1"/>
</dbReference>
<dbReference type="NCBIfam" id="TIGR00879">
    <property type="entry name" value="SP"/>
    <property type="match status" value="1"/>
</dbReference>
<dbReference type="EMBL" id="CAWUHC010000004">
    <property type="protein sequence ID" value="CAK7210026.1"/>
    <property type="molecule type" value="Genomic_DNA"/>
</dbReference>
<keyword evidence="4 8" id="KW-0812">Transmembrane</keyword>
<comment type="similarity">
    <text evidence="2 7">Belongs to the major facilitator superfamily. Sugar transporter (TC 2.A.1.1) family.</text>
</comment>
<evidence type="ECO:0000256" key="3">
    <source>
        <dbReference type="ARBA" id="ARBA00022448"/>
    </source>
</evidence>
<feature type="transmembrane region" description="Helical" evidence="8">
    <location>
        <begin position="334"/>
        <end position="355"/>
    </location>
</feature>
<feature type="transmembrane region" description="Helical" evidence="8">
    <location>
        <begin position="174"/>
        <end position="194"/>
    </location>
</feature>
<dbReference type="InterPro" id="IPR050360">
    <property type="entry name" value="MFS_Sugar_Transporters"/>
</dbReference>
<evidence type="ECO:0000313" key="11">
    <source>
        <dbReference type="Proteomes" id="UP001642406"/>
    </source>
</evidence>
<evidence type="ECO:0000313" key="10">
    <source>
        <dbReference type="EMBL" id="CAK7210026.1"/>
    </source>
</evidence>
<proteinExistence type="inferred from homology"/>
<gene>
    <name evidence="10" type="ORF">SBRCBS47491_000631</name>
</gene>
<evidence type="ECO:0000256" key="8">
    <source>
        <dbReference type="SAM" id="Phobius"/>
    </source>
</evidence>
<evidence type="ECO:0000256" key="5">
    <source>
        <dbReference type="ARBA" id="ARBA00022989"/>
    </source>
</evidence>
<feature type="transmembrane region" description="Helical" evidence="8">
    <location>
        <begin position="463"/>
        <end position="482"/>
    </location>
</feature>